<protein>
    <submittedName>
        <fullName evidence="2">2-keto-4-pentenoate hydratase</fullName>
    </submittedName>
</protein>
<comment type="caution">
    <text evidence="2">The sequence shown here is derived from an EMBL/GenBank/DDBJ whole genome shotgun (WGS) entry which is preliminary data.</text>
</comment>
<reference evidence="2 3" key="1">
    <citation type="submission" date="2020-03" db="EMBL/GenBank/DDBJ databases">
        <title>Genomic Encyclopedia of Type Strains, Phase III (KMG-III): the genomes of soil and plant-associated and newly described type strains.</title>
        <authorList>
            <person name="Whitman W."/>
        </authorList>
    </citation>
    <scope>NUCLEOTIDE SEQUENCE [LARGE SCALE GENOMIC DNA]</scope>
    <source>
        <strain evidence="2 3">CECT 8804</strain>
    </source>
</reference>
<proteinExistence type="predicted"/>
<keyword evidence="3" id="KW-1185">Reference proteome</keyword>
<dbReference type="Gene3D" id="3.90.850.10">
    <property type="entry name" value="Fumarylacetoacetase-like, C-terminal domain"/>
    <property type="match status" value="1"/>
</dbReference>
<dbReference type="InterPro" id="IPR036663">
    <property type="entry name" value="Fumarylacetoacetase_C_sf"/>
</dbReference>
<feature type="region of interest" description="Disordered" evidence="1">
    <location>
        <begin position="1"/>
        <end position="21"/>
    </location>
</feature>
<evidence type="ECO:0000313" key="3">
    <source>
        <dbReference type="Proteomes" id="UP000727456"/>
    </source>
</evidence>
<dbReference type="Proteomes" id="UP000727456">
    <property type="component" value="Unassembled WGS sequence"/>
</dbReference>
<evidence type="ECO:0000313" key="2">
    <source>
        <dbReference type="EMBL" id="NIJ07315.1"/>
    </source>
</evidence>
<name>A0ABX0TU68_9SPHN</name>
<dbReference type="EMBL" id="JAAOZC010000002">
    <property type="protein sequence ID" value="NIJ07315.1"/>
    <property type="molecule type" value="Genomic_DNA"/>
</dbReference>
<accession>A0ABX0TU68</accession>
<dbReference type="RefSeq" id="WP_167072191.1">
    <property type="nucleotide sequence ID" value="NZ_JAAOZC010000002.1"/>
</dbReference>
<sequence length="286" mass="32505">MSDTAPKTQGRGPLPQKFPHEPERIRKGAELIAAMRRKEIEIPGETGLPEDAYPRNIDEAQLMADMVREILGWPVLGYKYYINARIQQAPMMSPIYHIWESPAVLSEEVSQHRWIEPELAFRATRDFPMREKPYSYQEIIEGMEAVPTFEIIGPRFRFDSPQHMRQLVNARRDNPKYDGMADSHASGGYVVGEAVKNWQDIDFLKMRVTMDAGDERMVDTIGGHPLVDPFISMFPLVNVLRSKYGITAGQLLATHSYSGFLSVPPDVRIVANLDGFKPIEAVFKSK</sequence>
<dbReference type="SUPFAM" id="SSF56529">
    <property type="entry name" value="FAH"/>
    <property type="match status" value="1"/>
</dbReference>
<gene>
    <name evidence="2" type="ORF">FHS31_000911</name>
</gene>
<evidence type="ECO:0000256" key="1">
    <source>
        <dbReference type="SAM" id="MobiDB-lite"/>
    </source>
</evidence>
<organism evidence="2 3">
    <name type="scientific">Sphingomonas vulcanisoli</name>
    <dbReference type="NCBI Taxonomy" id="1658060"/>
    <lineage>
        <taxon>Bacteria</taxon>
        <taxon>Pseudomonadati</taxon>
        <taxon>Pseudomonadota</taxon>
        <taxon>Alphaproteobacteria</taxon>
        <taxon>Sphingomonadales</taxon>
        <taxon>Sphingomonadaceae</taxon>
        <taxon>Sphingomonas</taxon>
    </lineage>
</organism>